<accession>A0A9X0A348</accession>
<organism evidence="2 3">
    <name type="scientific">Desmophyllum pertusum</name>
    <dbReference type="NCBI Taxonomy" id="174260"/>
    <lineage>
        <taxon>Eukaryota</taxon>
        <taxon>Metazoa</taxon>
        <taxon>Cnidaria</taxon>
        <taxon>Anthozoa</taxon>
        <taxon>Hexacorallia</taxon>
        <taxon>Scleractinia</taxon>
        <taxon>Caryophylliina</taxon>
        <taxon>Caryophylliidae</taxon>
        <taxon>Desmophyllum</taxon>
    </lineage>
</organism>
<protein>
    <submittedName>
        <fullName evidence="2">Uncharacterized protein</fullName>
    </submittedName>
</protein>
<feature type="compositionally biased region" description="Polar residues" evidence="1">
    <location>
        <begin position="51"/>
        <end position="61"/>
    </location>
</feature>
<proteinExistence type="predicted"/>
<feature type="compositionally biased region" description="Polar residues" evidence="1">
    <location>
        <begin position="180"/>
        <end position="192"/>
    </location>
</feature>
<evidence type="ECO:0000313" key="2">
    <source>
        <dbReference type="EMBL" id="KAJ7392210.1"/>
    </source>
</evidence>
<feature type="region of interest" description="Disordered" evidence="1">
    <location>
        <begin position="134"/>
        <end position="192"/>
    </location>
</feature>
<reference evidence="2" key="1">
    <citation type="submission" date="2023-01" db="EMBL/GenBank/DDBJ databases">
        <title>Genome assembly of the deep-sea coral Lophelia pertusa.</title>
        <authorList>
            <person name="Herrera S."/>
            <person name="Cordes E."/>
        </authorList>
    </citation>
    <scope>NUCLEOTIDE SEQUENCE</scope>
    <source>
        <strain evidence="2">USNM1676648</strain>
        <tissue evidence="2">Polyp</tissue>
    </source>
</reference>
<feature type="region of interest" description="Disordered" evidence="1">
    <location>
        <begin position="1"/>
        <end position="79"/>
    </location>
</feature>
<dbReference type="OrthoDB" id="5957667at2759"/>
<sequence length="435" mass="48912">MPRAFLIKAKKEKKKDEGQISQSAHENGQFSNGVADPHSNVYLSRPEAQVSPPTDFQSSPPASARLHFKRKHSQSTAEDRLLTHASHPVCQADGFVTNKNTVTEIPRVANRGLPRKTRKKGPKKNVVYYYKVAQEGEHRNGKQPPGLGHDTSSNTDVPHEQGSHTHQRKSHNYAAANSKGVKSQGNPNGSYYYNPPTHSASCQEKSTRFKYEKASHPDSAKQFNYAAAAGNFPRERREVAPAVNNVGLDNVKIVEVHSIGQKMDIVYPEETRNGPVPAAPAHRPNEDYRCNVSAANNVPASAPPPQHYIPRKEPTPRRQHQCKPLHLLRHLLSIISQCTPFQVLLECSIRPSLEPPFLKRFQALPICFHQWVRMARPSPSLHTSNRPIPQHHNNHHHSHKRLPPCPLDHRCRGRHILSITCHNNSLRDLSCINQE</sequence>
<dbReference type="EMBL" id="MU825402">
    <property type="protein sequence ID" value="KAJ7392210.1"/>
    <property type="molecule type" value="Genomic_DNA"/>
</dbReference>
<name>A0A9X0A348_9CNID</name>
<evidence type="ECO:0000313" key="3">
    <source>
        <dbReference type="Proteomes" id="UP001163046"/>
    </source>
</evidence>
<comment type="caution">
    <text evidence="2">The sequence shown here is derived from an EMBL/GenBank/DDBJ whole genome shotgun (WGS) entry which is preliminary data.</text>
</comment>
<gene>
    <name evidence="2" type="ORF">OS493_013584</name>
</gene>
<feature type="compositionally biased region" description="Polar residues" evidence="1">
    <location>
        <begin position="19"/>
        <end position="32"/>
    </location>
</feature>
<keyword evidence="3" id="KW-1185">Reference proteome</keyword>
<evidence type="ECO:0000256" key="1">
    <source>
        <dbReference type="SAM" id="MobiDB-lite"/>
    </source>
</evidence>
<feature type="region of interest" description="Disordered" evidence="1">
    <location>
        <begin position="379"/>
        <end position="401"/>
    </location>
</feature>
<feature type="compositionally biased region" description="Basic residues" evidence="1">
    <location>
        <begin position="392"/>
        <end position="401"/>
    </location>
</feature>
<dbReference type="Proteomes" id="UP001163046">
    <property type="component" value="Unassembled WGS sequence"/>
</dbReference>
<feature type="region of interest" description="Disordered" evidence="1">
    <location>
        <begin position="296"/>
        <end position="318"/>
    </location>
</feature>
<dbReference type="AlphaFoldDB" id="A0A9X0A348"/>